<proteinExistence type="predicted"/>
<gene>
    <name evidence="1" type="ORF">J4032_13595</name>
</gene>
<name>A0ABY3WJW4_9ACTN</name>
<organism evidence="1 2">
    <name type="scientific">Streptomyces formicae</name>
    <dbReference type="NCBI Taxonomy" id="1616117"/>
    <lineage>
        <taxon>Bacteria</taxon>
        <taxon>Bacillati</taxon>
        <taxon>Actinomycetota</taxon>
        <taxon>Actinomycetes</taxon>
        <taxon>Kitasatosporales</taxon>
        <taxon>Streptomycetaceae</taxon>
        <taxon>Streptomyces</taxon>
    </lineage>
</organism>
<dbReference type="EMBL" id="CP071872">
    <property type="protein sequence ID" value="UNM12430.1"/>
    <property type="molecule type" value="Genomic_DNA"/>
</dbReference>
<dbReference type="Pfam" id="PF19953">
    <property type="entry name" value="EACC1"/>
    <property type="match status" value="1"/>
</dbReference>
<protein>
    <submittedName>
        <fullName evidence="1">Uncharacterized protein</fullName>
    </submittedName>
</protein>
<evidence type="ECO:0000313" key="1">
    <source>
        <dbReference type="EMBL" id="UNM12430.1"/>
    </source>
</evidence>
<dbReference type="Proteomes" id="UP000828924">
    <property type="component" value="Chromosome"/>
</dbReference>
<evidence type="ECO:0000313" key="2">
    <source>
        <dbReference type="Proteomes" id="UP000828924"/>
    </source>
</evidence>
<accession>A0ABY3WJW4</accession>
<sequence length="126" mass="13321">MNTVTFEFDAPADDADALTRSLADWLNDDEDLSGSARLRMVPPAPGEQGGLADAAEVIGAVGPVLDALISGAAVWLVQRARSRRVSVRVSRPDGTRIALTAGNPQDAAALQAQLRTFLRPDGLDRN</sequence>
<reference evidence="1 2" key="1">
    <citation type="submission" date="2021-03" db="EMBL/GenBank/DDBJ databases">
        <title>Complete genome of Streptomyces formicae strain 1H-GS9 (DSM 100524).</title>
        <authorList>
            <person name="Atanasov K.E."/>
            <person name="Altabella T."/>
            <person name="Ferrer A."/>
        </authorList>
    </citation>
    <scope>NUCLEOTIDE SEQUENCE [LARGE SCALE GENOMIC DNA]</scope>
    <source>
        <strain evidence="1 2">1H-GS9</strain>
    </source>
</reference>
<dbReference type="RefSeq" id="WP_242331039.1">
    <property type="nucleotide sequence ID" value="NZ_CP071872.1"/>
</dbReference>
<keyword evidence="2" id="KW-1185">Reference proteome</keyword>
<dbReference type="InterPro" id="IPR045428">
    <property type="entry name" value="EACC1"/>
</dbReference>